<dbReference type="Pfam" id="PF00797">
    <property type="entry name" value="Acetyltransf_2"/>
    <property type="match status" value="1"/>
</dbReference>
<gene>
    <name evidence="3" type="ORF">CHM34_10775</name>
</gene>
<dbReference type="EMBL" id="NOWF01000006">
    <property type="protein sequence ID" value="OYD07386.1"/>
    <property type="molecule type" value="Genomic_DNA"/>
</dbReference>
<accession>A0A235B4Z9</accession>
<evidence type="ECO:0000256" key="2">
    <source>
        <dbReference type="RuleBase" id="RU003452"/>
    </source>
</evidence>
<dbReference type="GO" id="GO:0016407">
    <property type="term" value="F:acetyltransferase activity"/>
    <property type="evidence" value="ECO:0007669"/>
    <property type="project" value="InterPro"/>
</dbReference>
<dbReference type="Proteomes" id="UP000215459">
    <property type="component" value="Unassembled WGS sequence"/>
</dbReference>
<comment type="caution">
    <text evidence="3">The sequence shown here is derived from an EMBL/GenBank/DDBJ whole genome shotgun (WGS) entry which is preliminary data.</text>
</comment>
<evidence type="ECO:0008006" key="5">
    <source>
        <dbReference type="Google" id="ProtNLM"/>
    </source>
</evidence>
<evidence type="ECO:0000313" key="4">
    <source>
        <dbReference type="Proteomes" id="UP000215459"/>
    </source>
</evidence>
<proteinExistence type="inferred from homology"/>
<dbReference type="InterPro" id="IPR038765">
    <property type="entry name" value="Papain-like_cys_pep_sf"/>
</dbReference>
<dbReference type="Gene3D" id="3.30.2140.20">
    <property type="match status" value="1"/>
</dbReference>
<dbReference type="InterPro" id="IPR053710">
    <property type="entry name" value="Arylamine_NAT_domain_sf"/>
</dbReference>
<protein>
    <recommendedName>
        <fullName evidence="5">Acetyltransferase</fullName>
    </recommendedName>
</protein>
<organism evidence="3 4">
    <name type="scientific">Paludifilum halophilum</name>
    <dbReference type="NCBI Taxonomy" id="1642702"/>
    <lineage>
        <taxon>Bacteria</taxon>
        <taxon>Bacillati</taxon>
        <taxon>Bacillota</taxon>
        <taxon>Bacilli</taxon>
        <taxon>Bacillales</taxon>
        <taxon>Thermoactinomycetaceae</taxon>
        <taxon>Paludifilum</taxon>
    </lineage>
</organism>
<comment type="similarity">
    <text evidence="1 2">Belongs to the arylamine N-acetyltransferase family.</text>
</comment>
<reference evidence="3 4" key="1">
    <citation type="submission" date="2017-07" db="EMBL/GenBank/DDBJ databases">
        <title>The genome sequence of Paludifilum halophilum highlights mechanisms for microbial adaptation to high salt environemnts.</title>
        <authorList>
            <person name="Belbahri L."/>
        </authorList>
    </citation>
    <scope>NUCLEOTIDE SEQUENCE [LARGE SCALE GENOMIC DNA]</scope>
    <source>
        <strain evidence="3 4">DSM 102817</strain>
    </source>
</reference>
<dbReference type="InterPro" id="IPR001447">
    <property type="entry name" value="Arylamine_N-AcTrfase"/>
</dbReference>
<evidence type="ECO:0000256" key="1">
    <source>
        <dbReference type="ARBA" id="ARBA00006547"/>
    </source>
</evidence>
<dbReference type="OrthoDB" id="7181050at2"/>
<dbReference type="SUPFAM" id="SSF54001">
    <property type="entry name" value="Cysteine proteinases"/>
    <property type="match status" value="1"/>
</dbReference>
<dbReference type="PANTHER" id="PTHR11786:SF0">
    <property type="entry name" value="ARYLAMINE N-ACETYLTRANSFERASE 4-RELATED"/>
    <property type="match status" value="1"/>
</dbReference>
<sequence length="250" mass="28808">MDIQRYLDRIGFSQVDKADFPTLQRLQQQHLMTVPFENLDIHLGKPIILDADTIYRKIVLDRRGGFCYELNSAFGTLLTEIGYHVTMVSGRVHTSSGGFGPEFDHMALIVHLEKDYLVDVGFGDCCRVPLPLSGDKREDISGCYRIRLRPGTEEIYALEKREDKRWKAEYLFTSTPRQLDEFTLMCEHQQTSPTSIFKQRWICTIATPTGRISVSDDHLTLTENGEKNKIAIPDEAARKELIRHYFHLDI</sequence>
<keyword evidence="4" id="KW-1185">Reference proteome</keyword>
<dbReference type="PRINTS" id="PR01543">
    <property type="entry name" value="ANATRNSFRASE"/>
</dbReference>
<dbReference type="RefSeq" id="WP_094264622.1">
    <property type="nucleotide sequence ID" value="NZ_NOWF01000006.1"/>
</dbReference>
<name>A0A235B4Z9_9BACL</name>
<dbReference type="PANTHER" id="PTHR11786">
    <property type="entry name" value="N-HYDROXYARYLAMINE O-ACETYLTRANSFERASE"/>
    <property type="match status" value="1"/>
</dbReference>
<dbReference type="AlphaFoldDB" id="A0A235B4Z9"/>
<evidence type="ECO:0000313" key="3">
    <source>
        <dbReference type="EMBL" id="OYD07386.1"/>
    </source>
</evidence>